<dbReference type="Gene3D" id="1.10.10.10">
    <property type="entry name" value="Winged helix-like DNA-binding domain superfamily/Winged helix DNA-binding domain"/>
    <property type="match status" value="1"/>
</dbReference>
<accession>A0A431TIQ0</accession>
<evidence type="ECO:0000256" key="1">
    <source>
        <dbReference type="ARBA" id="ARBA00009437"/>
    </source>
</evidence>
<dbReference type="GO" id="GO:0003700">
    <property type="term" value="F:DNA-binding transcription factor activity"/>
    <property type="evidence" value="ECO:0007669"/>
    <property type="project" value="InterPro"/>
</dbReference>
<dbReference type="AlphaFoldDB" id="A0A431TIQ0"/>
<dbReference type="InterPro" id="IPR000847">
    <property type="entry name" value="LysR_HTH_N"/>
</dbReference>
<evidence type="ECO:0000259" key="5">
    <source>
        <dbReference type="PROSITE" id="PS50931"/>
    </source>
</evidence>
<evidence type="ECO:0000256" key="3">
    <source>
        <dbReference type="ARBA" id="ARBA00023125"/>
    </source>
</evidence>
<dbReference type="OrthoDB" id="110033at2"/>
<dbReference type="SUPFAM" id="SSF46785">
    <property type="entry name" value="Winged helix' DNA-binding domain"/>
    <property type="match status" value="1"/>
</dbReference>
<name>A0A431TIQ0_9BURK</name>
<dbReference type="EMBL" id="RXOE01000004">
    <property type="protein sequence ID" value="RTQ33370.1"/>
    <property type="molecule type" value="Genomic_DNA"/>
</dbReference>
<evidence type="ECO:0000256" key="4">
    <source>
        <dbReference type="ARBA" id="ARBA00023163"/>
    </source>
</evidence>
<dbReference type="PANTHER" id="PTHR30427">
    <property type="entry name" value="TRANSCRIPTIONAL ACTIVATOR PROTEIN LYSR"/>
    <property type="match status" value="1"/>
</dbReference>
<dbReference type="SUPFAM" id="SSF53850">
    <property type="entry name" value="Periplasmic binding protein-like II"/>
    <property type="match status" value="1"/>
</dbReference>
<comment type="caution">
    <text evidence="6">The sequence shown here is derived from an EMBL/GenBank/DDBJ whole genome shotgun (WGS) entry which is preliminary data.</text>
</comment>
<organism evidence="6 7">
    <name type="scientific">Variovorax gossypii</name>
    <dbReference type="NCBI Taxonomy" id="1679495"/>
    <lineage>
        <taxon>Bacteria</taxon>
        <taxon>Pseudomonadati</taxon>
        <taxon>Pseudomonadota</taxon>
        <taxon>Betaproteobacteria</taxon>
        <taxon>Burkholderiales</taxon>
        <taxon>Comamonadaceae</taxon>
        <taxon>Variovorax</taxon>
    </lineage>
</organism>
<dbReference type="InterPro" id="IPR036388">
    <property type="entry name" value="WH-like_DNA-bd_sf"/>
</dbReference>
<gene>
    <name evidence="6" type="ORF">EJP69_17780</name>
</gene>
<evidence type="ECO:0000256" key="2">
    <source>
        <dbReference type="ARBA" id="ARBA00023015"/>
    </source>
</evidence>
<dbReference type="PROSITE" id="PS50931">
    <property type="entry name" value="HTH_LYSR"/>
    <property type="match status" value="1"/>
</dbReference>
<dbReference type="InterPro" id="IPR036390">
    <property type="entry name" value="WH_DNA-bd_sf"/>
</dbReference>
<comment type="similarity">
    <text evidence="1">Belongs to the LysR transcriptional regulatory family.</text>
</comment>
<dbReference type="Pfam" id="PF03466">
    <property type="entry name" value="LysR_substrate"/>
    <property type="match status" value="1"/>
</dbReference>
<dbReference type="InterPro" id="IPR005119">
    <property type="entry name" value="LysR_subst-bd"/>
</dbReference>
<reference evidence="6 7" key="1">
    <citation type="submission" date="2018-12" db="EMBL/GenBank/DDBJ databases">
        <title>The genome of Variovorax gossypii DSM 100435.</title>
        <authorList>
            <person name="Gao J."/>
            <person name="Sun J."/>
        </authorList>
    </citation>
    <scope>NUCLEOTIDE SEQUENCE [LARGE SCALE GENOMIC DNA]</scope>
    <source>
        <strain evidence="6 7">DSM 100435</strain>
    </source>
</reference>
<feature type="domain" description="HTH lysR-type" evidence="5">
    <location>
        <begin position="20"/>
        <end position="77"/>
    </location>
</feature>
<sequence>MSQAHNIALSNNGIGPRQVMNLRQIEVFRAVMLAGSVTDAARSLHVSQPGISRMLSHIELQLGLRLFERRKGRLLATPEAQALFAEVEQVYRGVARIDDCAQALKGGRMLTLRVLCSPGTGLDMVPRALTALGEEFPDARLYFEVLLAKEMVKRLVAHEADVAISTLAIDDPLLSARPIGRWTLAGVFPRGHALESRRTLAPADILKERMISFSPDTPQGRIIADWCVQQRCQPDSRIEVRAGQSACAMAAAGAGVAIVDDLTARGCMTDRLSFRPIRNAPSFDIFAVTNDNFAASLLAGRFVAHAGAALRQLKKERA</sequence>
<keyword evidence="4" id="KW-0804">Transcription</keyword>
<dbReference type="GO" id="GO:0043565">
    <property type="term" value="F:sequence-specific DNA binding"/>
    <property type="evidence" value="ECO:0007669"/>
    <property type="project" value="TreeGrafter"/>
</dbReference>
<dbReference type="GO" id="GO:0010628">
    <property type="term" value="P:positive regulation of gene expression"/>
    <property type="evidence" value="ECO:0007669"/>
    <property type="project" value="TreeGrafter"/>
</dbReference>
<dbReference type="PANTHER" id="PTHR30427:SF1">
    <property type="entry name" value="TRANSCRIPTIONAL ACTIVATOR PROTEIN LYSR"/>
    <property type="match status" value="1"/>
</dbReference>
<keyword evidence="3" id="KW-0238">DNA-binding</keyword>
<keyword evidence="2" id="KW-0805">Transcription regulation</keyword>
<proteinExistence type="inferred from homology"/>
<dbReference type="Pfam" id="PF00126">
    <property type="entry name" value="HTH_1"/>
    <property type="match status" value="1"/>
</dbReference>
<evidence type="ECO:0000313" key="6">
    <source>
        <dbReference type="EMBL" id="RTQ33370.1"/>
    </source>
</evidence>
<dbReference type="Gene3D" id="3.40.190.10">
    <property type="entry name" value="Periplasmic binding protein-like II"/>
    <property type="match status" value="2"/>
</dbReference>
<dbReference type="PRINTS" id="PR00039">
    <property type="entry name" value="HTHLYSR"/>
</dbReference>
<protein>
    <submittedName>
        <fullName evidence="6">LysR family transcriptional regulator</fullName>
    </submittedName>
</protein>
<keyword evidence="7" id="KW-1185">Reference proteome</keyword>
<evidence type="ECO:0000313" key="7">
    <source>
        <dbReference type="Proteomes" id="UP000267418"/>
    </source>
</evidence>
<dbReference type="Proteomes" id="UP000267418">
    <property type="component" value="Unassembled WGS sequence"/>
</dbReference>